<feature type="region of interest" description="Disordered" evidence="4">
    <location>
        <begin position="1"/>
        <end position="24"/>
    </location>
</feature>
<keyword evidence="2" id="KW-0238">DNA-binding</keyword>
<accession>A0ABR2F660</accession>
<comment type="caution">
    <text evidence="5">The sequence shown here is derived from an EMBL/GenBank/DDBJ whole genome shotgun (WGS) entry which is preliminary data.</text>
</comment>
<dbReference type="PANTHER" id="PTHR22952">
    <property type="entry name" value="CAMP-RESPONSE ELEMENT BINDING PROTEIN-RELATED"/>
    <property type="match status" value="1"/>
</dbReference>
<sequence>MNFKNFGISRPPAPPADGNGNTLLSGQPSIYSLTLDEFQSTMGGIGKDFGSMNMVELLKNIWSAEETQTRASTGSRCKDKGP</sequence>
<dbReference type="InterPro" id="IPR043452">
    <property type="entry name" value="BZIP46-like"/>
</dbReference>
<organism evidence="5 6">
    <name type="scientific">Hibiscus sabdariffa</name>
    <name type="common">roselle</name>
    <dbReference type="NCBI Taxonomy" id="183260"/>
    <lineage>
        <taxon>Eukaryota</taxon>
        <taxon>Viridiplantae</taxon>
        <taxon>Streptophyta</taxon>
        <taxon>Embryophyta</taxon>
        <taxon>Tracheophyta</taxon>
        <taxon>Spermatophyta</taxon>
        <taxon>Magnoliopsida</taxon>
        <taxon>eudicotyledons</taxon>
        <taxon>Gunneridae</taxon>
        <taxon>Pentapetalae</taxon>
        <taxon>rosids</taxon>
        <taxon>malvids</taxon>
        <taxon>Malvales</taxon>
        <taxon>Malvaceae</taxon>
        <taxon>Malvoideae</taxon>
        <taxon>Hibiscus</taxon>
    </lineage>
</organism>
<reference evidence="5 6" key="1">
    <citation type="journal article" date="2024" name="G3 (Bethesda)">
        <title>Genome assembly of Hibiscus sabdariffa L. provides insights into metabolisms of medicinal natural products.</title>
        <authorList>
            <person name="Kim T."/>
        </authorList>
    </citation>
    <scope>NUCLEOTIDE SEQUENCE [LARGE SCALE GENOMIC DNA]</scope>
    <source>
        <strain evidence="5">TK-2024</strain>
        <tissue evidence="5">Old leaves</tissue>
    </source>
</reference>
<evidence type="ECO:0000256" key="4">
    <source>
        <dbReference type="SAM" id="MobiDB-lite"/>
    </source>
</evidence>
<dbReference type="Proteomes" id="UP001472677">
    <property type="component" value="Unassembled WGS sequence"/>
</dbReference>
<evidence type="ECO:0000256" key="1">
    <source>
        <dbReference type="ARBA" id="ARBA00004123"/>
    </source>
</evidence>
<keyword evidence="3" id="KW-0539">Nucleus</keyword>
<evidence type="ECO:0000313" key="5">
    <source>
        <dbReference type="EMBL" id="KAK8572503.1"/>
    </source>
</evidence>
<gene>
    <name evidence="5" type="ORF">V6N12_028556</name>
</gene>
<comment type="subcellular location">
    <subcellularLocation>
        <location evidence="1">Nucleus</location>
    </subcellularLocation>
</comment>
<keyword evidence="6" id="KW-1185">Reference proteome</keyword>
<name>A0ABR2F660_9ROSI</name>
<protein>
    <submittedName>
        <fullName evidence="5">Uncharacterized protein</fullName>
    </submittedName>
</protein>
<dbReference type="PANTHER" id="PTHR22952:SF446">
    <property type="entry name" value="ABSCISIC ACID-INSENSITIVE 5-LIKE PROTEIN 5-RELATED"/>
    <property type="match status" value="1"/>
</dbReference>
<dbReference type="EMBL" id="JBBPBM010000008">
    <property type="protein sequence ID" value="KAK8572503.1"/>
    <property type="molecule type" value="Genomic_DNA"/>
</dbReference>
<evidence type="ECO:0000256" key="3">
    <source>
        <dbReference type="ARBA" id="ARBA00023242"/>
    </source>
</evidence>
<evidence type="ECO:0000256" key="2">
    <source>
        <dbReference type="ARBA" id="ARBA00023125"/>
    </source>
</evidence>
<proteinExistence type="predicted"/>
<evidence type="ECO:0000313" key="6">
    <source>
        <dbReference type="Proteomes" id="UP001472677"/>
    </source>
</evidence>